<dbReference type="SMART" id="SM00812">
    <property type="entry name" value="Alpha_L_fucos"/>
    <property type="match status" value="1"/>
</dbReference>
<organism evidence="1 2">
    <name type="scientific">Tessaracoccus defluvii</name>
    <dbReference type="NCBI Taxonomy" id="1285901"/>
    <lineage>
        <taxon>Bacteria</taxon>
        <taxon>Bacillati</taxon>
        <taxon>Actinomycetota</taxon>
        <taxon>Actinomycetes</taxon>
        <taxon>Propionibacteriales</taxon>
        <taxon>Propionibacteriaceae</taxon>
        <taxon>Tessaracoccus</taxon>
    </lineage>
</organism>
<protein>
    <submittedName>
        <fullName evidence="1">Alpha-L-fucosidase</fullName>
    </submittedName>
</protein>
<dbReference type="InterPro" id="IPR028212">
    <property type="entry name" value="GHL6"/>
</dbReference>
<evidence type="ECO:0000313" key="2">
    <source>
        <dbReference type="Proteomes" id="UP000516117"/>
    </source>
</evidence>
<dbReference type="AlphaFoldDB" id="A0A7H0H9I5"/>
<dbReference type="KEGG" id="tdf:H9L22_08055"/>
<dbReference type="Proteomes" id="UP000516117">
    <property type="component" value="Chromosome"/>
</dbReference>
<dbReference type="Pfam" id="PF14871">
    <property type="entry name" value="GHL6"/>
    <property type="match status" value="1"/>
</dbReference>
<dbReference type="InterPro" id="IPR029062">
    <property type="entry name" value="Class_I_gatase-like"/>
</dbReference>
<dbReference type="GO" id="GO:0005975">
    <property type="term" value="P:carbohydrate metabolic process"/>
    <property type="evidence" value="ECO:0007669"/>
    <property type="project" value="InterPro"/>
</dbReference>
<dbReference type="InterPro" id="IPR000933">
    <property type="entry name" value="Glyco_hydro_29"/>
</dbReference>
<dbReference type="Gene3D" id="3.20.20.80">
    <property type="entry name" value="Glycosidases"/>
    <property type="match status" value="1"/>
</dbReference>
<dbReference type="EMBL" id="CP060789">
    <property type="protein sequence ID" value="QNP57201.1"/>
    <property type="molecule type" value="Genomic_DNA"/>
</dbReference>
<evidence type="ECO:0000313" key="1">
    <source>
        <dbReference type="EMBL" id="QNP57201.1"/>
    </source>
</evidence>
<dbReference type="SUPFAM" id="SSF51445">
    <property type="entry name" value="(Trans)glycosidases"/>
    <property type="match status" value="1"/>
</dbReference>
<dbReference type="RefSeq" id="WP_187722294.1">
    <property type="nucleotide sequence ID" value="NZ_BAABBL010000019.1"/>
</dbReference>
<gene>
    <name evidence="1" type="ORF">H9L22_08055</name>
</gene>
<sequence length="684" mass="73127">MTDLGNRQIHLDFHTSGSIDPIASRFDADAFATRLADADVTSVNVFAKCHHGYSYYPTDVGTVHPGLSRDLLGEQLTALRRRGIKAPVYVSVLWDDLAGVLHPEWIATDRQGRLLAQPPFSGASVMTGGIGWTVMDLASGFAGYVLDQVGEICERYRPDGIWFDIVSVVPSYSPASLARMRGLGIDVTDEAAVEAHYLGIRDGFIADARAVIDEFAPGASLVVNHTVDAWLSGTTAAQTQLDVESLPTSGNAWGYTHYPVYARYARTFGRPIVGMTGRFHRSWADFGGLKTRDQLRYEIGTILAAGGGVCVGDQLDPDGELDGAVYRTIGDGFARVKALDPWLTAASPRVEAAVVAAWIHDSHDPGRRVKALSPGVTGACQILGELAVQYDVIDAGRLQPGAYRLIVIPDDATLSGPDARAIDAAVAAGAVVLTAGAAVFDAAGDAVLEGVPARSGGWSATTPVYLRTGSLADAQASELDRDYPYASYRGALTLRPLAGADSEGSVLEARFNRTWEHFTSHAHAPVSQELVGPLVCRGGRFTVLATPAFSDYALDDYWVTGELIRQTLVPLLPERLLSHDGPPWLEASLLSQEATSEHPGRDVIHLVAFQPRRISTSVPRVDRGHPLGRTTLRVTAKAPPSAVYLAPDLVPVPYVVDGSVVEITLAEVEPSTVIVVEGGRDDRA</sequence>
<dbReference type="InterPro" id="IPR017853">
    <property type="entry name" value="GH"/>
</dbReference>
<name>A0A7H0H9I5_9ACTN</name>
<keyword evidence="2" id="KW-1185">Reference proteome</keyword>
<dbReference type="GO" id="GO:0004560">
    <property type="term" value="F:alpha-L-fucosidase activity"/>
    <property type="evidence" value="ECO:0007669"/>
    <property type="project" value="InterPro"/>
</dbReference>
<accession>A0A7H0H9I5</accession>
<proteinExistence type="predicted"/>
<reference evidence="1 2" key="1">
    <citation type="submission" date="2020-08" db="EMBL/GenBank/DDBJ databases">
        <title>Genome sequence of Tessaracoccus defluvii JCM 17540T.</title>
        <authorList>
            <person name="Hyun D.-W."/>
            <person name="Bae J.-W."/>
        </authorList>
    </citation>
    <scope>NUCLEOTIDE SEQUENCE [LARGE SCALE GENOMIC DNA]</scope>
    <source>
        <strain evidence="1 2">JCM 17540</strain>
    </source>
</reference>
<dbReference type="Gene3D" id="3.40.50.880">
    <property type="match status" value="1"/>
</dbReference>